<name>A0A6S6TCI4_9BACT</name>
<proteinExistence type="predicted"/>
<dbReference type="AlphaFoldDB" id="A0A6S6TCI4"/>
<dbReference type="Pfam" id="PF26342">
    <property type="entry name" value="TP_1001_2nd"/>
    <property type="match status" value="1"/>
</dbReference>
<sequence length="667" mass="72600">MIKKIILLFIALSLVLFAKAITPNLEYQKISSVGYAWTHVNLLNSYSDPIVVCSNVLPSKAHREAVVRVNNITSMGFDVKIQAPNDVDPNYSTDIYCIVSDEGSYTIPIKYEAHKVISRGTSGSTSPVNWNASNTENVSGSIFQTYDKPAVLGQVMSYNDNRFSTFWSFDCESRSNRPFQSNMADGICVGKHVGQIGETRNDETLGYIVAEAGVYELEDFSMAVDYGADSVAGVGNNPPYSYNLDKSYTHGVVTKEAEDGGNGGWSVLYGASPFGTSLDLAIDEETIAGDKTRTHTTENVAYWVFLEEQVNLAEIKINEVLYKQTVTGMANNEFIEFFVTKSGDLKNYLFTDQDEKSHHYRFPKHSVNTGDYVVLHIGVGTDYVDAKVHHFYQNSSQFLNDDGDDILLLKPSNTDVTVVDGVGVNAVPFDYMAYNNAGDSIPISQNGITTFWNSSYESELKNADKGHSFSLVPNAIDSDTSACWELTTSGNASDNGCSGYVKSTDANSDTSLTYSMGRSNTDVPNIKLEKTSLTIYDPVNIESNPKAIPGALVAYTISARNEGFGSTDANGIGIADSVPANMKLCVSSLSRCTEVGFVEGGVSSTLSLGSLEYSNNNGASFNYMPMADAEGFDRDVTNVRIKLNGSFQESDGMNHPSFSLVLKMGII</sequence>
<protein>
    <recommendedName>
        <fullName evidence="1">LTD domain-containing protein</fullName>
    </recommendedName>
</protein>
<dbReference type="PROSITE" id="PS51841">
    <property type="entry name" value="LTD"/>
    <property type="match status" value="1"/>
</dbReference>
<reference evidence="2" key="1">
    <citation type="submission" date="2020-01" db="EMBL/GenBank/DDBJ databases">
        <authorList>
            <person name="Meier V. D."/>
            <person name="Meier V D."/>
        </authorList>
    </citation>
    <scope>NUCLEOTIDE SEQUENCE</scope>
    <source>
        <strain evidence="2">HLG_WM_MAG_04</strain>
    </source>
</reference>
<dbReference type="InterPro" id="IPR058683">
    <property type="entry name" value="TP_1001-like_C"/>
</dbReference>
<accession>A0A6S6TCI4</accession>
<gene>
    <name evidence="2" type="ORF">HELGO_WM7355</name>
</gene>
<feature type="domain" description="LTD" evidence="1">
    <location>
        <begin position="294"/>
        <end position="426"/>
    </location>
</feature>
<evidence type="ECO:0000259" key="1">
    <source>
        <dbReference type="PROSITE" id="PS51841"/>
    </source>
</evidence>
<dbReference type="EMBL" id="CACVAX010000045">
    <property type="protein sequence ID" value="CAA6816885.1"/>
    <property type="molecule type" value="Genomic_DNA"/>
</dbReference>
<dbReference type="InterPro" id="IPR001322">
    <property type="entry name" value="Lamin_tail_dom"/>
</dbReference>
<organism evidence="2">
    <name type="scientific">uncultured Sulfurovum sp</name>
    <dbReference type="NCBI Taxonomy" id="269237"/>
    <lineage>
        <taxon>Bacteria</taxon>
        <taxon>Pseudomonadati</taxon>
        <taxon>Campylobacterota</taxon>
        <taxon>Epsilonproteobacteria</taxon>
        <taxon>Campylobacterales</taxon>
        <taxon>Sulfurovaceae</taxon>
        <taxon>Sulfurovum</taxon>
        <taxon>environmental samples</taxon>
    </lineage>
</organism>
<evidence type="ECO:0000313" key="2">
    <source>
        <dbReference type="EMBL" id="CAA6816885.1"/>
    </source>
</evidence>